<feature type="region of interest" description="Disordered" evidence="10">
    <location>
        <begin position="13"/>
        <end position="59"/>
    </location>
</feature>
<gene>
    <name evidence="12" type="primary">DOF3.6</name>
    <name evidence="12" type="ORF">KSP39_PZI018430</name>
</gene>
<keyword evidence="3 9" id="KW-0862">Zinc</keyword>
<evidence type="ECO:0000313" key="12">
    <source>
        <dbReference type="EMBL" id="KAK8925730.1"/>
    </source>
</evidence>
<sequence>MVFSSFPIYLDPPNWNHPQQQPPSAAGINHTATQLPSVMDEPPPQADSGTPRPVSMAERARVAKIPQPEPALKCPRCDSTNTKFCYFNNYSLSQPRHFCKTCRRYWTRGGALRNVPVGGGCRRNKRSKAGSSASTTKSFSGCAGASSSTASGGLSSTNIILPPPHQALPPFMTSFQPLGDYSATNIGLNFSGIHAMDPVDYHHVGTGGGGGAGVGFEQWRMHQMQQFPFMGGLDVVSPAATTSVPGLFPFDGESEGFSGGRMLSKTSNSAGLISQMASVKMEDSSHGLNLQRHYLGVPGNDQYWDGGASVGNGAAAAAAGGWLGDLSGFNSSSSGNML</sequence>
<keyword evidence="2 8" id="KW-0863">Zinc-finger</keyword>
<evidence type="ECO:0000256" key="4">
    <source>
        <dbReference type="ARBA" id="ARBA00023015"/>
    </source>
</evidence>
<proteinExistence type="predicted"/>
<feature type="compositionally biased region" description="Low complexity" evidence="10">
    <location>
        <begin position="129"/>
        <end position="141"/>
    </location>
</feature>
<feature type="domain" description="Dof-type" evidence="11">
    <location>
        <begin position="72"/>
        <end position="126"/>
    </location>
</feature>
<evidence type="ECO:0000256" key="6">
    <source>
        <dbReference type="ARBA" id="ARBA00023163"/>
    </source>
</evidence>
<keyword evidence="13" id="KW-1185">Reference proteome</keyword>
<dbReference type="PANTHER" id="PTHR31992">
    <property type="entry name" value="DOF ZINC FINGER PROTEIN DOF1.4-RELATED"/>
    <property type="match status" value="1"/>
</dbReference>
<protein>
    <recommendedName>
        <fullName evidence="9">Dof zinc finger protein</fullName>
    </recommendedName>
</protein>
<accession>A0AAP0B2G2</accession>
<dbReference type="AlphaFoldDB" id="A0AAP0B2G2"/>
<dbReference type="PANTHER" id="PTHR31992:SF193">
    <property type="entry name" value="DOF ZINC FINGER PROTEIN DOF3.6"/>
    <property type="match status" value="1"/>
</dbReference>
<keyword evidence="6 9" id="KW-0804">Transcription</keyword>
<dbReference type="InterPro" id="IPR045174">
    <property type="entry name" value="Dof"/>
</dbReference>
<evidence type="ECO:0000256" key="8">
    <source>
        <dbReference type="PROSITE-ProRule" id="PRU00071"/>
    </source>
</evidence>
<reference evidence="12 13" key="1">
    <citation type="journal article" date="2022" name="Nat. Plants">
        <title>Genomes of leafy and leafless Platanthera orchids illuminate the evolution of mycoheterotrophy.</title>
        <authorList>
            <person name="Li M.H."/>
            <person name="Liu K.W."/>
            <person name="Li Z."/>
            <person name="Lu H.C."/>
            <person name="Ye Q.L."/>
            <person name="Zhang D."/>
            <person name="Wang J.Y."/>
            <person name="Li Y.F."/>
            <person name="Zhong Z.M."/>
            <person name="Liu X."/>
            <person name="Yu X."/>
            <person name="Liu D.K."/>
            <person name="Tu X.D."/>
            <person name="Liu B."/>
            <person name="Hao Y."/>
            <person name="Liao X.Y."/>
            <person name="Jiang Y.T."/>
            <person name="Sun W.H."/>
            <person name="Chen J."/>
            <person name="Chen Y.Q."/>
            <person name="Ai Y."/>
            <person name="Zhai J.W."/>
            <person name="Wu S.S."/>
            <person name="Zhou Z."/>
            <person name="Hsiao Y.Y."/>
            <person name="Wu W.L."/>
            <person name="Chen Y.Y."/>
            <person name="Lin Y.F."/>
            <person name="Hsu J.L."/>
            <person name="Li C.Y."/>
            <person name="Wang Z.W."/>
            <person name="Zhao X."/>
            <person name="Zhong W.Y."/>
            <person name="Ma X.K."/>
            <person name="Ma L."/>
            <person name="Huang J."/>
            <person name="Chen G.Z."/>
            <person name="Huang M.Z."/>
            <person name="Huang L."/>
            <person name="Peng D.H."/>
            <person name="Luo Y.B."/>
            <person name="Zou S.Q."/>
            <person name="Chen S.P."/>
            <person name="Lan S."/>
            <person name="Tsai W.C."/>
            <person name="Van de Peer Y."/>
            <person name="Liu Z.J."/>
        </authorList>
    </citation>
    <scope>NUCLEOTIDE SEQUENCE [LARGE SCALE GENOMIC DNA]</scope>
    <source>
        <strain evidence="12">Lor287</strain>
    </source>
</reference>
<evidence type="ECO:0000256" key="2">
    <source>
        <dbReference type="ARBA" id="ARBA00022771"/>
    </source>
</evidence>
<evidence type="ECO:0000259" key="11">
    <source>
        <dbReference type="PROSITE" id="PS50884"/>
    </source>
</evidence>
<name>A0AAP0B2G2_9ASPA</name>
<dbReference type="GO" id="GO:0003700">
    <property type="term" value="F:DNA-binding transcription factor activity"/>
    <property type="evidence" value="ECO:0007669"/>
    <property type="project" value="UniProtKB-UniRule"/>
</dbReference>
<dbReference type="PROSITE" id="PS50884">
    <property type="entry name" value="ZF_DOF_2"/>
    <property type="match status" value="1"/>
</dbReference>
<evidence type="ECO:0000256" key="9">
    <source>
        <dbReference type="RuleBase" id="RU369094"/>
    </source>
</evidence>
<dbReference type="InterPro" id="IPR003851">
    <property type="entry name" value="Znf_Dof"/>
</dbReference>
<dbReference type="GO" id="GO:0005634">
    <property type="term" value="C:nucleus"/>
    <property type="evidence" value="ECO:0007669"/>
    <property type="project" value="UniProtKB-SubCell"/>
</dbReference>
<dbReference type="PROSITE" id="PS01361">
    <property type="entry name" value="ZF_DOF_1"/>
    <property type="match status" value="1"/>
</dbReference>
<dbReference type="EMBL" id="JBBWWQ010000016">
    <property type="protein sequence ID" value="KAK8925730.1"/>
    <property type="molecule type" value="Genomic_DNA"/>
</dbReference>
<evidence type="ECO:0000256" key="1">
    <source>
        <dbReference type="ARBA" id="ARBA00022723"/>
    </source>
</evidence>
<dbReference type="GO" id="GO:0003677">
    <property type="term" value="F:DNA binding"/>
    <property type="evidence" value="ECO:0007669"/>
    <property type="project" value="UniProtKB-UniRule"/>
</dbReference>
<evidence type="ECO:0000256" key="7">
    <source>
        <dbReference type="ARBA" id="ARBA00023242"/>
    </source>
</evidence>
<evidence type="ECO:0000256" key="10">
    <source>
        <dbReference type="SAM" id="MobiDB-lite"/>
    </source>
</evidence>
<dbReference type="Proteomes" id="UP001418222">
    <property type="component" value="Unassembled WGS sequence"/>
</dbReference>
<dbReference type="GO" id="GO:0008270">
    <property type="term" value="F:zinc ion binding"/>
    <property type="evidence" value="ECO:0007669"/>
    <property type="project" value="UniProtKB-KW"/>
</dbReference>
<keyword evidence="7 8" id="KW-0539">Nucleus</keyword>
<comment type="function">
    <text evidence="9">Transcription factor that binds specifically to a 5'-AA[AG]G-3' consensus core sequence.</text>
</comment>
<keyword evidence="5 8" id="KW-0238">DNA-binding</keyword>
<evidence type="ECO:0000313" key="13">
    <source>
        <dbReference type="Proteomes" id="UP001418222"/>
    </source>
</evidence>
<dbReference type="Pfam" id="PF02701">
    <property type="entry name" value="Zn_ribbon_Dof"/>
    <property type="match status" value="1"/>
</dbReference>
<evidence type="ECO:0000256" key="5">
    <source>
        <dbReference type="ARBA" id="ARBA00023125"/>
    </source>
</evidence>
<keyword evidence="4 9" id="KW-0805">Transcription regulation</keyword>
<organism evidence="12 13">
    <name type="scientific">Platanthera zijinensis</name>
    <dbReference type="NCBI Taxonomy" id="2320716"/>
    <lineage>
        <taxon>Eukaryota</taxon>
        <taxon>Viridiplantae</taxon>
        <taxon>Streptophyta</taxon>
        <taxon>Embryophyta</taxon>
        <taxon>Tracheophyta</taxon>
        <taxon>Spermatophyta</taxon>
        <taxon>Magnoliopsida</taxon>
        <taxon>Liliopsida</taxon>
        <taxon>Asparagales</taxon>
        <taxon>Orchidaceae</taxon>
        <taxon>Orchidoideae</taxon>
        <taxon>Orchideae</taxon>
        <taxon>Orchidinae</taxon>
        <taxon>Platanthera</taxon>
    </lineage>
</organism>
<comment type="subcellular location">
    <subcellularLocation>
        <location evidence="8 9">Nucleus</location>
    </subcellularLocation>
</comment>
<comment type="caution">
    <text evidence="12">The sequence shown here is derived from an EMBL/GenBank/DDBJ whole genome shotgun (WGS) entry which is preliminary data.</text>
</comment>
<keyword evidence="1 9" id="KW-0479">Metal-binding</keyword>
<evidence type="ECO:0000256" key="3">
    <source>
        <dbReference type="ARBA" id="ARBA00022833"/>
    </source>
</evidence>
<feature type="region of interest" description="Disordered" evidence="10">
    <location>
        <begin position="122"/>
        <end position="141"/>
    </location>
</feature>